<dbReference type="InterPro" id="IPR013766">
    <property type="entry name" value="Thioredoxin_domain"/>
</dbReference>
<dbReference type="InterPro" id="IPR008979">
    <property type="entry name" value="Galactose-bd-like_sf"/>
</dbReference>
<evidence type="ECO:0000256" key="1">
    <source>
        <dbReference type="ARBA" id="ARBA00008987"/>
    </source>
</evidence>
<dbReference type="InterPro" id="IPR017937">
    <property type="entry name" value="Thioredoxin_CS"/>
</dbReference>
<gene>
    <name evidence="5" type="ORF">DL546_004942</name>
</gene>
<dbReference type="AlphaFoldDB" id="A0A420Y120"/>
<accession>A0A420Y120</accession>
<sequence>MAVKSISSASELDGLLKKQKAVVVDFYADWCGPCKQIAPHYKTLAEKLSAQSKNITFAKVDTEVHKDIALKYNITTLPTFLLFRDGKVHETVVGADKMQILNSIMGLFTAVESENGGASGSGGSGWLGAELPRGYGDVTDQIEIKSTELLNFDEEAGSVRVLFDSAKPSALSDAKGADNKAKDWVESDTDEQLMLFLPFQSTLKLHTLQITSLPPQDDDDDETPMRPRKIKLFSNRPHNLGFEEAEDMTATQIIELPEKDWNKDGTANIPLRYVKFQNINSLVLFVVEGDGDGEKVRLDRIRLVGEAGQSRDMGKLEKVGDLPGE</sequence>
<dbReference type="Gene3D" id="3.40.30.10">
    <property type="entry name" value="Glutaredoxin"/>
    <property type="match status" value="1"/>
</dbReference>
<dbReference type="EMBL" id="QVQW01000071">
    <property type="protein sequence ID" value="RKU41624.1"/>
    <property type="molecule type" value="Genomic_DNA"/>
</dbReference>
<protein>
    <recommendedName>
        <fullName evidence="7">Thioredoxin</fullName>
    </recommendedName>
</protein>
<reference evidence="5 6" key="1">
    <citation type="submission" date="2018-08" db="EMBL/GenBank/DDBJ databases">
        <title>Draft genome of the lignicolous fungus Coniochaeta pulveracea.</title>
        <authorList>
            <person name="Borstlap C.J."/>
            <person name="De Witt R.N."/>
            <person name="Botha A."/>
            <person name="Volschenk H."/>
        </authorList>
    </citation>
    <scope>NUCLEOTIDE SEQUENCE [LARGE SCALE GENOMIC DNA]</scope>
    <source>
        <strain evidence="5 6">CAB683</strain>
    </source>
</reference>
<evidence type="ECO:0008006" key="7">
    <source>
        <dbReference type="Google" id="ProtNLM"/>
    </source>
</evidence>
<feature type="domain" description="Thioredoxin" evidence="3">
    <location>
        <begin position="1"/>
        <end position="110"/>
    </location>
</feature>
<keyword evidence="6" id="KW-1185">Reference proteome</keyword>
<organism evidence="5 6">
    <name type="scientific">Coniochaeta pulveracea</name>
    <dbReference type="NCBI Taxonomy" id="177199"/>
    <lineage>
        <taxon>Eukaryota</taxon>
        <taxon>Fungi</taxon>
        <taxon>Dikarya</taxon>
        <taxon>Ascomycota</taxon>
        <taxon>Pezizomycotina</taxon>
        <taxon>Sordariomycetes</taxon>
        <taxon>Sordariomycetidae</taxon>
        <taxon>Coniochaetales</taxon>
        <taxon>Coniochaetaceae</taxon>
        <taxon>Coniochaeta</taxon>
    </lineage>
</organism>
<dbReference type="GO" id="GO:0005737">
    <property type="term" value="C:cytoplasm"/>
    <property type="evidence" value="ECO:0007669"/>
    <property type="project" value="UniProtKB-ARBA"/>
</dbReference>
<dbReference type="InterPro" id="IPR037047">
    <property type="entry name" value="PITH_dom_sf"/>
</dbReference>
<dbReference type="Proteomes" id="UP000275385">
    <property type="component" value="Unassembled WGS sequence"/>
</dbReference>
<dbReference type="Gene3D" id="2.60.120.470">
    <property type="entry name" value="PITH domain"/>
    <property type="match status" value="1"/>
</dbReference>
<comment type="caution">
    <text evidence="5">The sequence shown here is derived from an EMBL/GenBank/DDBJ whole genome shotgun (WGS) entry which is preliminary data.</text>
</comment>
<evidence type="ECO:0000259" key="3">
    <source>
        <dbReference type="PROSITE" id="PS51352"/>
    </source>
</evidence>
<keyword evidence="2" id="KW-1015">Disulfide bond</keyword>
<evidence type="ECO:0000256" key="2">
    <source>
        <dbReference type="ARBA" id="ARBA00023157"/>
    </source>
</evidence>
<evidence type="ECO:0000259" key="4">
    <source>
        <dbReference type="PROSITE" id="PS51532"/>
    </source>
</evidence>
<evidence type="ECO:0000313" key="6">
    <source>
        <dbReference type="Proteomes" id="UP000275385"/>
    </source>
</evidence>
<dbReference type="PRINTS" id="PR00421">
    <property type="entry name" value="THIOREDOXIN"/>
</dbReference>
<dbReference type="PANTHER" id="PTHR46115">
    <property type="entry name" value="THIOREDOXIN-LIKE PROTEIN 1"/>
    <property type="match status" value="1"/>
</dbReference>
<dbReference type="PROSITE" id="PS00194">
    <property type="entry name" value="THIOREDOXIN_1"/>
    <property type="match status" value="1"/>
</dbReference>
<dbReference type="STRING" id="177199.A0A420Y120"/>
<dbReference type="SUPFAM" id="SSF52833">
    <property type="entry name" value="Thioredoxin-like"/>
    <property type="match status" value="1"/>
</dbReference>
<dbReference type="PROSITE" id="PS51532">
    <property type="entry name" value="PITH"/>
    <property type="match status" value="1"/>
</dbReference>
<comment type="similarity">
    <text evidence="1">Belongs to the thioredoxin family.</text>
</comment>
<dbReference type="Pfam" id="PF00085">
    <property type="entry name" value="Thioredoxin"/>
    <property type="match status" value="1"/>
</dbReference>
<dbReference type="Pfam" id="PF06201">
    <property type="entry name" value="PITH"/>
    <property type="match status" value="1"/>
</dbReference>
<dbReference type="PROSITE" id="PS51352">
    <property type="entry name" value="THIOREDOXIN_2"/>
    <property type="match status" value="1"/>
</dbReference>
<feature type="domain" description="PITH" evidence="4">
    <location>
        <begin position="127"/>
        <end position="323"/>
    </location>
</feature>
<dbReference type="InterPro" id="IPR010400">
    <property type="entry name" value="PITH_dom"/>
</dbReference>
<proteinExistence type="inferred from homology"/>
<dbReference type="SUPFAM" id="SSF49785">
    <property type="entry name" value="Galactose-binding domain-like"/>
    <property type="match status" value="1"/>
</dbReference>
<dbReference type="InterPro" id="IPR036249">
    <property type="entry name" value="Thioredoxin-like_sf"/>
</dbReference>
<evidence type="ECO:0000313" key="5">
    <source>
        <dbReference type="EMBL" id="RKU41624.1"/>
    </source>
</evidence>
<dbReference type="CDD" id="cd02947">
    <property type="entry name" value="TRX_family"/>
    <property type="match status" value="1"/>
</dbReference>
<name>A0A420Y120_9PEZI</name>
<dbReference type="OrthoDB" id="2121326at2759"/>